<sequence length="368" mass="40378">MVNAMQLWNLGCRVMDNTLYVAGMTGGTGAQMLAMDLYGQTNYSLVAEWKRSNSSPLLIHQTIKDPNINSRQSALVVLQSQSVTTPSSQGVARPGTDILGSDEYNVTLSEYIRWIPPFQPNNTIVGLLAESHALLRFDLTTHRYTKHQLPATPRVDLNTAIQYNNTIIVINPTSILTLDIALWQWNTSSVAGEGPSQLITPSVTVMEDNLYVMDKNAIFALDLIALAWKAIPSPATAGCLTQAGDRALILVNDNATYIADSNKSFLWRSIPSPFQPSISARRPNIPSPFLFIGTTISTLVIVGFVIYVMCIRPSQHWIELGFHQKGTVKPAPWAGPSPLLNSDHLRPEPARLHNARLKSSPSSLALLP</sequence>
<accession>A0ACC2RU23</accession>
<reference evidence="1" key="1">
    <citation type="submission" date="2022-04" db="EMBL/GenBank/DDBJ databases">
        <title>Genome of the entomopathogenic fungus Entomophthora muscae.</title>
        <authorList>
            <person name="Elya C."/>
            <person name="Lovett B.R."/>
            <person name="Lee E."/>
            <person name="Macias A.M."/>
            <person name="Hajek A.E."/>
            <person name="De Bivort B.L."/>
            <person name="Kasson M.T."/>
            <person name="De Fine Licht H.H."/>
            <person name="Stajich J.E."/>
        </authorList>
    </citation>
    <scope>NUCLEOTIDE SEQUENCE</scope>
    <source>
        <strain evidence="1">Berkeley</strain>
    </source>
</reference>
<gene>
    <name evidence="1" type="ORF">DSO57_1022857</name>
</gene>
<organism evidence="1 2">
    <name type="scientific">Entomophthora muscae</name>
    <dbReference type="NCBI Taxonomy" id="34485"/>
    <lineage>
        <taxon>Eukaryota</taxon>
        <taxon>Fungi</taxon>
        <taxon>Fungi incertae sedis</taxon>
        <taxon>Zoopagomycota</taxon>
        <taxon>Entomophthoromycotina</taxon>
        <taxon>Entomophthoromycetes</taxon>
        <taxon>Entomophthorales</taxon>
        <taxon>Entomophthoraceae</taxon>
        <taxon>Entomophthora</taxon>
    </lineage>
</organism>
<dbReference type="Proteomes" id="UP001165960">
    <property type="component" value="Unassembled WGS sequence"/>
</dbReference>
<dbReference type="EMBL" id="QTSX02006506">
    <property type="protein sequence ID" value="KAJ9053585.1"/>
    <property type="molecule type" value="Genomic_DNA"/>
</dbReference>
<name>A0ACC2RU23_9FUNG</name>
<evidence type="ECO:0000313" key="1">
    <source>
        <dbReference type="EMBL" id="KAJ9053585.1"/>
    </source>
</evidence>
<protein>
    <submittedName>
        <fullName evidence="1">Uncharacterized protein</fullName>
    </submittedName>
</protein>
<keyword evidence="2" id="KW-1185">Reference proteome</keyword>
<comment type="caution">
    <text evidence="1">The sequence shown here is derived from an EMBL/GenBank/DDBJ whole genome shotgun (WGS) entry which is preliminary data.</text>
</comment>
<proteinExistence type="predicted"/>
<evidence type="ECO:0000313" key="2">
    <source>
        <dbReference type="Proteomes" id="UP001165960"/>
    </source>
</evidence>